<dbReference type="Ensembl" id="ENSAMET00000039884.1">
    <property type="protein sequence ID" value="ENSAMEP00000035469.1"/>
    <property type="gene ID" value="ENSAMEG00000004822.2"/>
</dbReference>
<protein>
    <submittedName>
        <fullName evidence="2">FLII actin remodeling protein</fullName>
    </submittedName>
</protein>
<name>A0A7N5K5R7_AILME</name>
<evidence type="ECO:0000313" key="2">
    <source>
        <dbReference type="Ensembl" id="ENSAMEP00000035469.1"/>
    </source>
</evidence>
<accession>A0A7N5K5R7</accession>
<proteinExistence type="predicted"/>
<feature type="region of interest" description="Disordered" evidence="1">
    <location>
        <begin position="35"/>
        <end position="54"/>
    </location>
</feature>
<organism evidence="2 3">
    <name type="scientific">Ailuropoda melanoleuca</name>
    <name type="common">Giant panda</name>
    <dbReference type="NCBI Taxonomy" id="9646"/>
    <lineage>
        <taxon>Eukaryota</taxon>
        <taxon>Metazoa</taxon>
        <taxon>Chordata</taxon>
        <taxon>Craniata</taxon>
        <taxon>Vertebrata</taxon>
        <taxon>Euteleostomi</taxon>
        <taxon>Mammalia</taxon>
        <taxon>Eutheria</taxon>
        <taxon>Laurasiatheria</taxon>
        <taxon>Carnivora</taxon>
        <taxon>Caniformia</taxon>
        <taxon>Ursidae</taxon>
        <taxon>Ailuropoda</taxon>
    </lineage>
</organism>
<reference evidence="2" key="2">
    <citation type="submission" date="2025-08" db="UniProtKB">
        <authorList>
            <consortium name="Ensembl"/>
        </authorList>
    </citation>
    <scope>IDENTIFICATION</scope>
</reference>
<dbReference type="Proteomes" id="UP000008912">
    <property type="component" value="Unassembled WGS sequence"/>
</dbReference>
<dbReference type="AlphaFoldDB" id="A0A7N5K5R7"/>
<evidence type="ECO:0000256" key="1">
    <source>
        <dbReference type="SAM" id="MobiDB-lite"/>
    </source>
</evidence>
<dbReference type="GeneTree" id="ENSGT00940000156643"/>
<keyword evidence="3" id="KW-1185">Reference proteome</keyword>
<gene>
    <name evidence="2" type="primary">FLII</name>
</gene>
<evidence type="ECO:0000313" key="3">
    <source>
        <dbReference type="Proteomes" id="UP000008912"/>
    </source>
</evidence>
<sequence>MEATGVLPFVRGVDLSGNDFKLLRGDSVALQRLPWAGATEGGERGLPSPRPVSP</sequence>
<reference evidence="2" key="3">
    <citation type="submission" date="2025-09" db="UniProtKB">
        <authorList>
            <consortium name="Ensembl"/>
        </authorList>
    </citation>
    <scope>IDENTIFICATION</scope>
</reference>
<reference evidence="2 3" key="1">
    <citation type="journal article" date="2010" name="Nature">
        <title>The sequence and de novo assembly of the giant panda genome.</title>
        <authorList>
            <person name="Li R."/>
            <person name="Fan W."/>
            <person name="Tian G."/>
            <person name="Zhu H."/>
            <person name="He L."/>
            <person name="Cai J."/>
            <person name="Huang Q."/>
            <person name="Cai Q."/>
            <person name="Li B."/>
            <person name="Bai Y."/>
            <person name="Zhang Z."/>
            <person name="Zhang Y."/>
            <person name="Wang W."/>
            <person name="Li J."/>
            <person name="Wei F."/>
            <person name="Li H."/>
            <person name="Jian M."/>
            <person name="Li J."/>
            <person name="Zhang Z."/>
            <person name="Nielsen R."/>
            <person name="Li D."/>
            <person name="Gu W."/>
            <person name="Yang Z."/>
            <person name="Xuan Z."/>
            <person name="Ryder O.A."/>
            <person name="Leung F.C."/>
            <person name="Zhou Y."/>
            <person name="Cao J."/>
            <person name="Sun X."/>
            <person name="Fu Y."/>
            <person name="Fang X."/>
            <person name="Guo X."/>
            <person name="Wang B."/>
            <person name="Hou R."/>
            <person name="Shen F."/>
            <person name="Mu B."/>
            <person name="Ni P."/>
            <person name="Lin R."/>
            <person name="Qian W."/>
            <person name="Wang G."/>
            <person name="Yu C."/>
            <person name="Nie W."/>
            <person name="Wang J."/>
            <person name="Wu Z."/>
            <person name="Liang H."/>
            <person name="Min J."/>
            <person name="Wu Q."/>
            <person name="Cheng S."/>
            <person name="Ruan J."/>
            <person name="Wang M."/>
            <person name="Shi Z."/>
            <person name="Wen M."/>
            <person name="Liu B."/>
            <person name="Ren X."/>
            <person name="Zheng H."/>
            <person name="Dong D."/>
            <person name="Cook K."/>
            <person name="Shan G."/>
            <person name="Zhang H."/>
            <person name="Kosiol C."/>
            <person name="Xie X."/>
            <person name="Lu Z."/>
            <person name="Zheng H."/>
            <person name="Li Y."/>
            <person name="Steiner C.C."/>
            <person name="Lam T.T."/>
            <person name="Lin S."/>
            <person name="Zhang Q."/>
            <person name="Li G."/>
            <person name="Tian J."/>
            <person name="Gong T."/>
            <person name="Liu H."/>
            <person name="Zhang D."/>
            <person name="Fang L."/>
            <person name="Ye C."/>
            <person name="Zhang J."/>
            <person name="Hu W."/>
            <person name="Xu A."/>
            <person name="Ren Y."/>
            <person name="Zhang G."/>
            <person name="Bruford M.W."/>
            <person name="Li Q."/>
            <person name="Ma L."/>
            <person name="Guo Y."/>
            <person name="An N."/>
            <person name="Hu Y."/>
            <person name="Zheng Y."/>
            <person name="Shi Y."/>
            <person name="Li Z."/>
            <person name="Liu Q."/>
            <person name="Chen Y."/>
            <person name="Zhao J."/>
            <person name="Qu N."/>
            <person name="Zhao S."/>
            <person name="Tian F."/>
            <person name="Wang X."/>
            <person name="Wang H."/>
            <person name="Xu L."/>
            <person name="Liu X."/>
            <person name="Vinar T."/>
            <person name="Wang Y."/>
            <person name="Lam T.W."/>
            <person name="Yiu S.M."/>
            <person name="Liu S."/>
            <person name="Zhang H."/>
            <person name="Li D."/>
            <person name="Huang Y."/>
            <person name="Wang X."/>
            <person name="Yang G."/>
            <person name="Jiang Z."/>
            <person name="Wang J."/>
            <person name="Qin N."/>
            <person name="Li L."/>
            <person name="Li J."/>
            <person name="Bolund L."/>
            <person name="Kristiansen K."/>
            <person name="Wong G.K."/>
            <person name="Olson M."/>
            <person name="Zhang X."/>
            <person name="Li S."/>
            <person name="Yang H."/>
            <person name="Wang J."/>
            <person name="Wang J."/>
        </authorList>
    </citation>
    <scope>NUCLEOTIDE SEQUENCE [LARGE SCALE GENOMIC DNA]</scope>
</reference>